<reference evidence="1" key="1">
    <citation type="journal article" date="2022" name="Int. J. Mol. Sci.">
        <title>Draft Genome of Tanacetum Coccineum: Genomic Comparison of Closely Related Tanacetum-Family Plants.</title>
        <authorList>
            <person name="Yamashiro T."/>
            <person name="Shiraishi A."/>
            <person name="Nakayama K."/>
            <person name="Satake H."/>
        </authorList>
    </citation>
    <scope>NUCLEOTIDE SEQUENCE</scope>
</reference>
<gene>
    <name evidence="1" type="ORF">Tco_0907139</name>
</gene>
<sequence length="127" mass="14125">MDGGVRGGDEEMGMAWIWWPAGGRNLAGNGERRQYFNRGGGRSMFEREKLSGSNFNNWFRSPKMVLRVKKKRSIIEQPISHAPPADSKYLRSLAVLIDVVAFGELCLTTLNGTCPDFVNTAVGTNFL</sequence>
<evidence type="ECO:0000313" key="1">
    <source>
        <dbReference type="EMBL" id="GJT26864.1"/>
    </source>
</evidence>
<organism evidence="1 2">
    <name type="scientific">Tanacetum coccineum</name>
    <dbReference type="NCBI Taxonomy" id="301880"/>
    <lineage>
        <taxon>Eukaryota</taxon>
        <taxon>Viridiplantae</taxon>
        <taxon>Streptophyta</taxon>
        <taxon>Embryophyta</taxon>
        <taxon>Tracheophyta</taxon>
        <taxon>Spermatophyta</taxon>
        <taxon>Magnoliopsida</taxon>
        <taxon>eudicotyledons</taxon>
        <taxon>Gunneridae</taxon>
        <taxon>Pentapetalae</taxon>
        <taxon>asterids</taxon>
        <taxon>campanulids</taxon>
        <taxon>Asterales</taxon>
        <taxon>Asteraceae</taxon>
        <taxon>Asteroideae</taxon>
        <taxon>Anthemideae</taxon>
        <taxon>Anthemidinae</taxon>
        <taxon>Tanacetum</taxon>
    </lineage>
</organism>
<comment type="caution">
    <text evidence="1">The sequence shown here is derived from an EMBL/GenBank/DDBJ whole genome shotgun (WGS) entry which is preliminary data.</text>
</comment>
<evidence type="ECO:0000313" key="2">
    <source>
        <dbReference type="Proteomes" id="UP001151760"/>
    </source>
</evidence>
<dbReference type="Proteomes" id="UP001151760">
    <property type="component" value="Unassembled WGS sequence"/>
</dbReference>
<name>A0ABQ5CPS0_9ASTR</name>
<reference evidence="1" key="2">
    <citation type="submission" date="2022-01" db="EMBL/GenBank/DDBJ databases">
        <authorList>
            <person name="Yamashiro T."/>
            <person name="Shiraishi A."/>
            <person name="Satake H."/>
            <person name="Nakayama K."/>
        </authorList>
    </citation>
    <scope>NUCLEOTIDE SEQUENCE</scope>
</reference>
<proteinExistence type="predicted"/>
<accession>A0ABQ5CPS0</accession>
<keyword evidence="2" id="KW-1185">Reference proteome</keyword>
<dbReference type="EMBL" id="BQNB010014328">
    <property type="protein sequence ID" value="GJT26864.1"/>
    <property type="molecule type" value="Genomic_DNA"/>
</dbReference>
<protein>
    <submittedName>
        <fullName evidence="1">Uncharacterized protein</fullName>
    </submittedName>
</protein>